<evidence type="ECO:0000256" key="2">
    <source>
        <dbReference type="SAM" id="SignalP"/>
    </source>
</evidence>
<reference evidence="3" key="1">
    <citation type="submission" date="2019-09" db="EMBL/GenBank/DDBJ databases">
        <title>Organ-specific transcriptomic study of the physiology of the cattle tick, Rhipicephalus microplus.</title>
        <authorList>
            <person name="Tirloni L."/>
            <person name="Braz G."/>
            <person name="Gandara A.C.P."/>
            <person name="Sabadin G.A."/>
            <person name="da Silva R.M."/>
            <person name="Guizzo M.G."/>
            <person name="Machado J.A."/>
            <person name="Costa E.P."/>
            <person name="Gomes H.F."/>
            <person name="Moraes J."/>
            <person name="Mota M.B.S."/>
            <person name="Mesquita R.D."/>
            <person name="Alvarenga P.H."/>
            <person name="Alves F."/>
            <person name="Seixas A."/>
            <person name="da Fonseca R.N."/>
            <person name="Fogaca A."/>
            <person name="Logullo C."/>
            <person name="Tanaka A."/>
            <person name="Daffre S."/>
            <person name="Termignoni C."/>
            <person name="Vaz I.S.Jr."/>
            <person name="Oliveira P.L."/>
            <person name="Ribeiro J.M."/>
        </authorList>
    </citation>
    <scope>NUCLEOTIDE SEQUENCE</scope>
    <source>
        <strain evidence="3">Porto Alegre</strain>
    </source>
</reference>
<evidence type="ECO:0000256" key="1">
    <source>
        <dbReference type="SAM" id="MobiDB-lite"/>
    </source>
</evidence>
<feature type="signal peptide" evidence="2">
    <location>
        <begin position="1"/>
        <end position="21"/>
    </location>
</feature>
<sequence length="90" mass="10008">MFCLLFFFFSILRDYVHIIDGKEVRIARGVPTLTLDAVPQVAKCENAWPMRVGTLDRDKYTSPAAPPIQSTNTASARALRSSHSDHSSTL</sequence>
<dbReference type="EMBL" id="GHWJ01010290">
    <property type="protein sequence ID" value="NOV43027.1"/>
    <property type="molecule type" value="Transcribed_RNA"/>
</dbReference>
<feature type="region of interest" description="Disordered" evidence="1">
    <location>
        <begin position="58"/>
        <end position="90"/>
    </location>
</feature>
<name>A0A6M2DDJ2_RHIMP</name>
<protein>
    <submittedName>
        <fullName evidence="3">Putative secreted protein ovary overexpressed</fullName>
    </submittedName>
</protein>
<keyword evidence="2" id="KW-0732">Signal</keyword>
<evidence type="ECO:0000313" key="3">
    <source>
        <dbReference type="EMBL" id="NOV43027.1"/>
    </source>
</evidence>
<accession>A0A6M2DDJ2</accession>
<feature type="chain" id="PRO_5027104863" evidence="2">
    <location>
        <begin position="22"/>
        <end position="90"/>
    </location>
</feature>
<proteinExistence type="predicted"/>
<organism evidence="3">
    <name type="scientific">Rhipicephalus microplus</name>
    <name type="common">Cattle tick</name>
    <name type="synonym">Boophilus microplus</name>
    <dbReference type="NCBI Taxonomy" id="6941"/>
    <lineage>
        <taxon>Eukaryota</taxon>
        <taxon>Metazoa</taxon>
        <taxon>Ecdysozoa</taxon>
        <taxon>Arthropoda</taxon>
        <taxon>Chelicerata</taxon>
        <taxon>Arachnida</taxon>
        <taxon>Acari</taxon>
        <taxon>Parasitiformes</taxon>
        <taxon>Ixodida</taxon>
        <taxon>Ixodoidea</taxon>
        <taxon>Ixodidae</taxon>
        <taxon>Rhipicephalinae</taxon>
        <taxon>Rhipicephalus</taxon>
        <taxon>Boophilus</taxon>
    </lineage>
</organism>
<dbReference type="AlphaFoldDB" id="A0A6M2DDJ2"/>